<dbReference type="SUPFAM" id="SSF47616">
    <property type="entry name" value="GST C-terminal domain-like"/>
    <property type="match status" value="1"/>
</dbReference>
<dbReference type="KEGG" id="poz:I0K15_05360"/>
<dbReference type="Pfam" id="PF13409">
    <property type="entry name" value="GST_N_2"/>
    <property type="match status" value="1"/>
</dbReference>
<dbReference type="InterPro" id="IPR036249">
    <property type="entry name" value="Thioredoxin-like_sf"/>
</dbReference>
<dbReference type="InterPro" id="IPR004045">
    <property type="entry name" value="Glutathione_S-Trfase_N"/>
</dbReference>
<reference evidence="2 3" key="1">
    <citation type="submission" date="2020-11" db="EMBL/GenBank/DDBJ databases">
        <title>Description of Pontivivens ytuae sp. nov. isolated from deep sea sediment of Mariana Trench.</title>
        <authorList>
            <person name="Wang Z."/>
            <person name="Sun Q.-L."/>
            <person name="Xu X.-D."/>
            <person name="Tang Y.-Z."/>
            <person name="Zhang J."/>
        </authorList>
    </citation>
    <scope>NUCLEOTIDE SEQUENCE [LARGE SCALE GENOMIC DNA]</scope>
    <source>
        <strain evidence="2 3">MT2928</strain>
    </source>
</reference>
<dbReference type="GO" id="GO:0016740">
    <property type="term" value="F:transferase activity"/>
    <property type="evidence" value="ECO:0007669"/>
    <property type="project" value="UniProtKB-KW"/>
</dbReference>
<dbReference type="InterPro" id="IPR036282">
    <property type="entry name" value="Glutathione-S-Trfase_C_sf"/>
</dbReference>
<dbReference type="SUPFAM" id="SSF52833">
    <property type="entry name" value="Thioredoxin-like"/>
    <property type="match status" value="1"/>
</dbReference>
<sequence>MMWELLIGDRIYSSWSLRGWLLFEAFGTPVKVTQAPMFSEALAAHLADFGSGSGLVPQMRRDGVVIWDTLAMAETLAEEVPGMWPAAAADRARARAMVAEMHSGFTALRSACPMNMRHVYEGFEPDDAVRRDLDRVEALWSGAPGWLFGDYSIADVFYAPVAMRIAGYGLEVGAEAQAYVERHLAHKAVRRWRAMGIAEHSVQPGYDLDLPTHDWPGTRRPARVATNGPAVNETCPFSGRPVAPDGLAEVDGRVIGFCNSFCRDKVIADAEAWSAVRPLLT</sequence>
<dbReference type="Proteomes" id="UP000594800">
    <property type="component" value="Chromosome"/>
</dbReference>
<evidence type="ECO:0000259" key="1">
    <source>
        <dbReference type="Pfam" id="PF13409"/>
    </source>
</evidence>
<evidence type="ECO:0000313" key="2">
    <source>
        <dbReference type="EMBL" id="QPH56121.1"/>
    </source>
</evidence>
<protein>
    <submittedName>
        <fullName evidence="2">Glutathione S-transferase</fullName>
    </submittedName>
</protein>
<keyword evidence="2" id="KW-0808">Transferase</keyword>
<dbReference type="Pfam" id="PF13410">
    <property type="entry name" value="GST_C_2"/>
    <property type="match status" value="1"/>
</dbReference>
<keyword evidence="3" id="KW-1185">Reference proteome</keyword>
<evidence type="ECO:0000313" key="3">
    <source>
        <dbReference type="Proteomes" id="UP000594800"/>
    </source>
</evidence>
<dbReference type="AlphaFoldDB" id="A0A7S9QFC6"/>
<dbReference type="EMBL" id="CP064942">
    <property type="protein sequence ID" value="QPH56121.1"/>
    <property type="molecule type" value="Genomic_DNA"/>
</dbReference>
<dbReference type="Gene3D" id="1.20.1050.10">
    <property type="match status" value="1"/>
</dbReference>
<organism evidence="2 3">
    <name type="scientific">Pontivivens ytuae</name>
    <dbReference type="NCBI Taxonomy" id="2789856"/>
    <lineage>
        <taxon>Bacteria</taxon>
        <taxon>Pseudomonadati</taxon>
        <taxon>Pseudomonadota</taxon>
        <taxon>Alphaproteobacteria</taxon>
        <taxon>Rhodobacterales</taxon>
        <taxon>Paracoccaceae</taxon>
        <taxon>Pontivivens</taxon>
    </lineage>
</organism>
<accession>A0A7S9QFC6</accession>
<proteinExistence type="predicted"/>
<dbReference type="CDD" id="cd03194">
    <property type="entry name" value="GST_C_3"/>
    <property type="match status" value="1"/>
</dbReference>
<name>A0A7S9QFC6_9RHOB</name>
<gene>
    <name evidence="2" type="ORF">I0K15_05360</name>
</gene>
<feature type="domain" description="GST N-terminal" evidence="1">
    <location>
        <begin position="12"/>
        <end position="78"/>
    </location>
</feature>